<comment type="caution">
    <text evidence="1">The sequence shown here is derived from an EMBL/GenBank/DDBJ whole genome shotgun (WGS) entry which is preliminary data.</text>
</comment>
<organism evidence="1 2">
    <name type="scientific">Naganishia friedmannii</name>
    <dbReference type="NCBI Taxonomy" id="89922"/>
    <lineage>
        <taxon>Eukaryota</taxon>
        <taxon>Fungi</taxon>
        <taxon>Dikarya</taxon>
        <taxon>Basidiomycota</taxon>
        <taxon>Agaricomycotina</taxon>
        <taxon>Tremellomycetes</taxon>
        <taxon>Filobasidiales</taxon>
        <taxon>Filobasidiaceae</taxon>
        <taxon>Naganishia</taxon>
    </lineage>
</organism>
<evidence type="ECO:0000313" key="2">
    <source>
        <dbReference type="Proteomes" id="UP001227268"/>
    </source>
</evidence>
<keyword evidence="2" id="KW-1185">Reference proteome</keyword>
<protein>
    <submittedName>
        <fullName evidence="1">Uncharacterized protein</fullName>
    </submittedName>
</protein>
<gene>
    <name evidence="1" type="ORF">QFC21_006285</name>
</gene>
<accession>A0ACC2V3X3</accession>
<name>A0ACC2V3X3_9TREE</name>
<reference evidence="1" key="1">
    <citation type="submission" date="2023-04" db="EMBL/GenBank/DDBJ databases">
        <title>Draft Genome sequencing of Naganishia species isolated from polar environments using Oxford Nanopore Technology.</title>
        <authorList>
            <person name="Leo P."/>
            <person name="Venkateswaran K."/>
        </authorList>
    </citation>
    <scope>NUCLEOTIDE SEQUENCE</scope>
    <source>
        <strain evidence="1">MNA-CCFEE 5423</strain>
    </source>
</reference>
<proteinExistence type="predicted"/>
<dbReference type="Proteomes" id="UP001227268">
    <property type="component" value="Unassembled WGS sequence"/>
</dbReference>
<evidence type="ECO:0000313" key="1">
    <source>
        <dbReference type="EMBL" id="KAJ9093689.1"/>
    </source>
</evidence>
<dbReference type="EMBL" id="JASBWT010000029">
    <property type="protein sequence ID" value="KAJ9093689.1"/>
    <property type="molecule type" value="Genomic_DNA"/>
</dbReference>
<sequence length="2089" mass="228748">MEPSQLLQALDFASKGLAHPTFLDYQPSDGKEARFLVRALYHGPRPGWPALDREALRIIAGESGTEETTVGASTASSNGEDRWTSEGNSSGRSTGPICLAETNPTYPVPVIVSIALASEPGACTAALKTIHVLAQLYVNGYRPFQLPVATWRTAEGIWSIVKDEGSVNLRNWWEIHARPPMEESESRWRIWSWRRDSIPKNVVMEDPVNGRQMDGDVVAELAVRQRDDEQESLTVDRGWLQAVEILIQMADILLSLHERGLCVIVSSPDFFSVVPKQPYNPRSNMPSDQQPTSLELGDIPEAVYLAGYKSGRHTGNAKVAHESEESVSSRSPTNDGDVGEGVSSDVYGMDEATILRHLRFIAPEAISSRNAIGIPADVFSWGMAATDLINGKGDSGTLSTDDSDGPEFFSTVYAHSTRPLPPLTNFHPSMTPELAEVVQRAVSLDPEARYNSFSALIYDLNQVKQICQGTLRGATRTQFTVGHIDQQSRYALPEGLLDREDEFAMLEKAYQLVKSTGRSQVACCWGMSGSGKSKLLEIWARQKESDNAGQDCFVARAKMDQHLVKPLSAFISVFCSLLERVFSDPLESAADWRQCILDSLAVNANIFLALLPKEWRAILLDGQESEEMGSEMTAGIDWESWVKQFRTWSYGLLRLFASENRPLVGNPFDIKWKLSTMVRDGLIYYNFAQQKWEANAAVLAANTDFSAQDFAAKGIEISLLASLMGKSENAIRVLLGECTVLGSIVITNNRVQFVHDKPHAAVLASLGEDRKPKLFAVIGRALEGISTDYNFVQADMFLSAFNSDPTLVDRLEVVRAAVRAARAAAVSGALDLSSSYLDRACVLWPYFEAQAWKEDSELALDFLTVTAEVALGSKTAVRPLGDIGSVIQHIPSLWNKLDSMIWLFRLELSAVGPEAALKTFFRALRLLDYGSPAPQLHRQPIPKEASQILALLDAPKAPRTDQGRTAMALADFMGIAGPTIYSFVDANERFRIMEFVIPILLHDHAATKHPTSAYTWYLYAILLGNEDLSRLKTASAWIELADTYVVPGGPVEAVVETCRAAVGYIRTQELEKIDYTHAYQLCLASSNYDTVSYVLGLDLGSRALSGNAITGMLRSGRSFLHSVEDHLQPASRLMNAPFLQFAANLTDRGFNSGKTNGVLSWSILEGEFVTPQDTAAIPSTPPLFVLVYGLSSLFLGLLFKIPSDELCKRALAVSQNAYGGSGTILRPFACILLSTTSLITPGPADDDLIKTTCAWLDAFPHNRDFQAIRRMIGALEVIKGYRDAIPQGNEWLFVVEDAIESLEAAESYLFTGLLCNQMETVLRMQSGAARQRTSFLHHARLAYQACEAGNLVRFIDDQLVALAPSRLAQNVCIGKASLISSATETGDDSPSLQSGGPWGGDVPSSGNTANSNNGSAGKNRTLDLEKILRSFLILASERDSSGLIRRVLQDSATASSRLQAYGTSNDNIQICDKSFVEAKDIAPTILLSHAIMTKKPITEANVKSLENGNLIAREPFFAIGNPPRSFLLLPLFVQGRLSGVIYLSSNLSSSRLQTSQVGLLATFAAIILEANKSYKTLESAVKIRTQQLQQALHSRSAFISGVSHEIRTPLFAINGLCAVMQASSDLTDGQQENLHVISQSANDLQRIVTDVLDWSKLDAGSITPESIPFDLRHIIENALETVAHLARSKNITLLLENPVSTDPLVSLKGDPHRYRQCLLNLLSNAIKFTMPTTRSHASNVIVSWSWQDRGDKVEITCAVKDEGIGLARMQGNGECWAESVEGQGSTFYLMVVLDKDTAPEAPIQSHYPSESLQRALIYASKSSATSVLQANLESFGVRNTLCDRQSPHIQQLERIDLVIMDVNDYPSPDETLLELKKRHPDSRASIVKPFIILVALADADKITGLDKEDVIVAKPIKGQSLYNATRSRSDPNGRTTQKPLKKALGMDPNYVKILSKFGYKDVDICYDGSQAVTAAQTTKYDLMLMDLQMPVMDGHTAKRLIAEDPNSGDPFIVALTANSDQATKDRCMVTEHFQGFLSKPLTISALADTLKAAHAHSQTGLPIPATGQPDACTAITHTAYREHASLSPQ</sequence>